<evidence type="ECO:0000313" key="2">
    <source>
        <dbReference type="Proteomes" id="UP001165960"/>
    </source>
</evidence>
<protein>
    <submittedName>
        <fullName evidence="1">Uncharacterized protein</fullName>
    </submittedName>
</protein>
<organism evidence="1 2">
    <name type="scientific">Entomophthora muscae</name>
    <dbReference type="NCBI Taxonomy" id="34485"/>
    <lineage>
        <taxon>Eukaryota</taxon>
        <taxon>Fungi</taxon>
        <taxon>Fungi incertae sedis</taxon>
        <taxon>Zoopagomycota</taxon>
        <taxon>Entomophthoromycotina</taxon>
        <taxon>Entomophthoromycetes</taxon>
        <taxon>Entomophthorales</taxon>
        <taxon>Entomophthoraceae</taxon>
        <taxon>Entomophthora</taxon>
    </lineage>
</organism>
<dbReference type="EMBL" id="QTSX02001609">
    <property type="protein sequence ID" value="KAJ9080062.1"/>
    <property type="molecule type" value="Genomic_DNA"/>
</dbReference>
<proteinExistence type="predicted"/>
<dbReference type="Proteomes" id="UP001165960">
    <property type="component" value="Unassembled WGS sequence"/>
</dbReference>
<evidence type="ECO:0000313" key="1">
    <source>
        <dbReference type="EMBL" id="KAJ9080062.1"/>
    </source>
</evidence>
<keyword evidence="2" id="KW-1185">Reference proteome</keyword>
<sequence>MIQRLLQAVRGKLMTSKQPTQPLLLEAPPMLNCLQHQQKPATPQGPISPEVSQSLVTPASTLSIAPVNSLLPQSIPTLVALSFYNIDNSSATLASLNSTESQAPTSGNTTNACKLICFNQNCPLLSAKARAIVDLHIATMNKVMPTPCLKPIGIEPVIDQNFVALNEDLLSIQTAPQLQVQVDSNHPPLSNKTNKGYFLFHCSFASTSHLTKAVALVDTGATNNFISKDLVDKLGLEYNPGALCKGGVSNVFCSFRLRCLLYFSITDHAFVAEFTVAKHLTYLVVLGVEWWQENNINPILKDDLLRIAHPTRISLEVPMALFRKEAPHISMSVLATTKHAMSFDVLLLCLSHLHTAFDFKIADGLPVHSQFDFEFKLTVNLVKVASPIYPLNLKNEQCLEEWTKDMEAKG</sequence>
<accession>A0ACC2TZJ5</accession>
<name>A0ACC2TZJ5_9FUNG</name>
<gene>
    <name evidence="1" type="ORF">DSO57_1029064</name>
</gene>
<reference evidence="1" key="1">
    <citation type="submission" date="2022-04" db="EMBL/GenBank/DDBJ databases">
        <title>Genome of the entomopathogenic fungus Entomophthora muscae.</title>
        <authorList>
            <person name="Elya C."/>
            <person name="Lovett B.R."/>
            <person name="Lee E."/>
            <person name="Macias A.M."/>
            <person name="Hajek A.E."/>
            <person name="De Bivort B.L."/>
            <person name="Kasson M.T."/>
            <person name="De Fine Licht H.H."/>
            <person name="Stajich J.E."/>
        </authorList>
    </citation>
    <scope>NUCLEOTIDE SEQUENCE</scope>
    <source>
        <strain evidence="1">Berkeley</strain>
    </source>
</reference>
<comment type="caution">
    <text evidence="1">The sequence shown here is derived from an EMBL/GenBank/DDBJ whole genome shotgun (WGS) entry which is preliminary data.</text>
</comment>